<dbReference type="SUPFAM" id="SSF57701">
    <property type="entry name" value="Zn2/Cys6 DNA-binding domain"/>
    <property type="match status" value="1"/>
</dbReference>
<dbReference type="InterPro" id="IPR001138">
    <property type="entry name" value="Zn2Cys6_DnaBD"/>
</dbReference>
<keyword evidence="5" id="KW-0804">Transcription</keyword>
<dbReference type="PROSITE" id="PS00463">
    <property type="entry name" value="ZN2_CY6_FUNGAL_1"/>
    <property type="match status" value="1"/>
</dbReference>
<dbReference type="GO" id="GO:0000981">
    <property type="term" value="F:DNA-binding transcription factor activity, RNA polymerase II-specific"/>
    <property type="evidence" value="ECO:0007669"/>
    <property type="project" value="InterPro"/>
</dbReference>
<dbReference type="CDD" id="cd12148">
    <property type="entry name" value="fungal_TF_MHR"/>
    <property type="match status" value="1"/>
</dbReference>
<keyword evidence="2" id="KW-0862">Zinc</keyword>
<feature type="region of interest" description="Disordered" evidence="7">
    <location>
        <begin position="1"/>
        <end position="54"/>
    </location>
</feature>
<dbReference type="GO" id="GO:0008270">
    <property type="term" value="F:zinc ion binding"/>
    <property type="evidence" value="ECO:0007669"/>
    <property type="project" value="InterPro"/>
</dbReference>
<dbReference type="CDD" id="cd00067">
    <property type="entry name" value="GAL4"/>
    <property type="match status" value="1"/>
</dbReference>
<keyword evidence="3" id="KW-0805">Transcription regulation</keyword>
<evidence type="ECO:0000256" key="5">
    <source>
        <dbReference type="ARBA" id="ARBA00023163"/>
    </source>
</evidence>
<dbReference type="PRINTS" id="PR00755">
    <property type="entry name" value="AFLATOXINBRP"/>
</dbReference>
<proteinExistence type="predicted"/>
<dbReference type="PANTHER" id="PTHR31069">
    <property type="entry name" value="OLEATE-ACTIVATED TRANSCRIPTION FACTOR 1-RELATED"/>
    <property type="match status" value="1"/>
</dbReference>
<keyword evidence="6" id="KW-0539">Nucleus</keyword>
<evidence type="ECO:0000256" key="7">
    <source>
        <dbReference type="SAM" id="MobiDB-lite"/>
    </source>
</evidence>
<evidence type="ECO:0000313" key="10">
    <source>
        <dbReference type="Proteomes" id="UP000187013"/>
    </source>
</evidence>
<dbReference type="GO" id="GO:0045944">
    <property type="term" value="P:positive regulation of transcription by RNA polymerase II"/>
    <property type="evidence" value="ECO:0007669"/>
    <property type="project" value="TreeGrafter"/>
</dbReference>
<sequence length="1043" mass="117908">MDALKQAQGSGIFFDNLFPRNHSSNSSNNNNNNNNNDSSGSQDGSQNGDENSTIKKRNRISFVCKACRRSKTKCDREKPKCGRCVQHGIPCEYDVEKQAAPRNPSKDATIARLEKDVEYWRQKALKLMWEEEEMIKRSEGNAGEQDELQPRSLKRTVSVGGAGIGSNDLHETPILKASRPNGSTVSSRSSTSAGVSAFSPPSYPSSDHVRINLYKSHPSMIMNNVSKREVKPLSENYVITQDMFLTGVLASAFLDGSRQTMLPALSANISVSRAHPSVAEDIFKLKDVFATHCHTPVQLKRLNEFTDRILNGLNPKKGLPMSKMGLMLQNSLETNGLEDFCPPGEEYSDALKEFIIEIEKLLPPYVIIQRYKSHFYQSVFPNVPFLDEKDFEDSLQSMLFPHEADPDKIVLRLGNVKLRDKMGNLCILLLVLKLSFLSLQIMDEASQSLDLHQRENLEKYPISNQTVVIAQKVLVAEKYFSRANENVITCLLYIWAFFVYSPEQSDFLLEHPTDLISGLILTLAMSIGLHRDPSDFPQLRDSTWDGPSVINHRRMLWVSTVTAISLETSLKGRNPVSNIDLMRLFIDIKDPNALQVYMGRVRADISSPVNPSFLQHHEFAFKRLLVAISILDLDRLTLTYDGTFSLSEIEGTRERIVQLLDEHFPMIYLDGDSSESKRNFDSLVANGALPMRIISLLIILRSSLALFLHFEWILPQKPELLPQYREYFAVVCLDLLTLICHTRTFFVNIHKFKSFPMGSYNTAKCIQLALSSAFLSVLLILIRVDLGSHMLLEQYQEDMSNADSESMKLNNQKLEIMSVFKKLLEDTLENIHRAASSQLRFTYFSVFKMLILFDVIVVRMRKGELWKSVLNLQALGDFNTAFLRILNTRFSIDPDDKQSIVKKLRNKNYVNKFSTAELNSIYQRVKAKYDEVPRFDTPRSHELSPSQTPLTMGSKIHEQNNDVGRADKMSSAATPNQHINFGGLYGLTPLNSKIKLEGQDGTSGITPDVGLSDERQLPAPGEFPGLFGGLNLFDYDFLFGNNI</sequence>
<evidence type="ECO:0000313" key="9">
    <source>
        <dbReference type="EMBL" id="GAV52749.1"/>
    </source>
</evidence>
<evidence type="ECO:0000256" key="2">
    <source>
        <dbReference type="ARBA" id="ARBA00022833"/>
    </source>
</evidence>
<dbReference type="PANTHER" id="PTHR31069:SF29">
    <property type="entry name" value="OLEATE-ACTIVATED TRANSCRIPTION FACTOR 1-RELATED"/>
    <property type="match status" value="1"/>
</dbReference>
<dbReference type="SMART" id="SM00066">
    <property type="entry name" value="GAL4"/>
    <property type="match status" value="1"/>
</dbReference>
<dbReference type="OrthoDB" id="5069333at2759"/>
<dbReference type="AlphaFoldDB" id="A0A1Q3AAI1"/>
<dbReference type="InterPro" id="IPR036864">
    <property type="entry name" value="Zn2-C6_fun-type_DNA-bd_sf"/>
</dbReference>
<accession>A0A1Q3AAI1</accession>
<protein>
    <recommendedName>
        <fullName evidence="8">Zn(2)-C6 fungal-type domain-containing protein</fullName>
    </recommendedName>
</protein>
<gene>
    <name evidence="9" type="ORF">ZYGR_0AI00310</name>
</gene>
<evidence type="ECO:0000256" key="6">
    <source>
        <dbReference type="ARBA" id="ARBA00023242"/>
    </source>
</evidence>
<name>A0A1Q3AAI1_ZYGRO</name>
<evidence type="ECO:0000256" key="4">
    <source>
        <dbReference type="ARBA" id="ARBA00023125"/>
    </source>
</evidence>
<keyword evidence="1" id="KW-0479">Metal-binding</keyword>
<dbReference type="Pfam" id="PF00172">
    <property type="entry name" value="Zn_clus"/>
    <property type="match status" value="1"/>
</dbReference>
<dbReference type="Proteomes" id="UP000187013">
    <property type="component" value="Unassembled WGS sequence"/>
</dbReference>
<evidence type="ECO:0000259" key="8">
    <source>
        <dbReference type="PROSITE" id="PS50048"/>
    </source>
</evidence>
<dbReference type="PROSITE" id="PS50048">
    <property type="entry name" value="ZN2_CY6_FUNGAL_2"/>
    <property type="match status" value="1"/>
</dbReference>
<dbReference type="EMBL" id="BDGX01000035">
    <property type="protein sequence ID" value="GAV52749.1"/>
    <property type="molecule type" value="Genomic_DNA"/>
</dbReference>
<dbReference type="GO" id="GO:0005634">
    <property type="term" value="C:nucleus"/>
    <property type="evidence" value="ECO:0007669"/>
    <property type="project" value="TreeGrafter"/>
</dbReference>
<dbReference type="GO" id="GO:0000978">
    <property type="term" value="F:RNA polymerase II cis-regulatory region sequence-specific DNA binding"/>
    <property type="evidence" value="ECO:0007669"/>
    <property type="project" value="TreeGrafter"/>
</dbReference>
<comment type="caution">
    <text evidence="9">The sequence shown here is derived from an EMBL/GenBank/DDBJ whole genome shotgun (WGS) entry which is preliminary data.</text>
</comment>
<evidence type="ECO:0000256" key="1">
    <source>
        <dbReference type="ARBA" id="ARBA00022723"/>
    </source>
</evidence>
<keyword evidence="4" id="KW-0238">DNA-binding</keyword>
<feature type="region of interest" description="Disordered" evidence="7">
    <location>
        <begin position="161"/>
        <end position="203"/>
    </location>
</feature>
<dbReference type="InterPro" id="IPR050675">
    <property type="entry name" value="OAF3"/>
</dbReference>
<reference evidence="9 10" key="1">
    <citation type="submission" date="2016-08" db="EMBL/GenBank/DDBJ databases">
        <title>Draft genome sequence of allopolyploid Zygosaccharomyces rouxii.</title>
        <authorList>
            <person name="Watanabe J."/>
            <person name="Uehara K."/>
            <person name="Mogi Y."/>
            <person name="Tsukioka Y."/>
        </authorList>
    </citation>
    <scope>NUCLEOTIDE SEQUENCE [LARGE SCALE GENOMIC DNA]</scope>
    <source>
        <strain evidence="9 10">NBRC 110957</strain>
    </source>
</reference>
<dbReference type="Gene3D" id="4.10.240.10">
    <property type="entry name" value="Zn(2)-C6 fungal-type DNA-binding domain"/>
    <property type="match status" value="1"/>
</dbReference>
<organism evidence="9 10">
    <name type="scientific">Zygosaccharomyces rouxii</name>
    <dbReference type="NCBI Taxonomy" id="4956"/>
    <lineage>
        <taxon>Eukaryota</taxon>
        <taxon>Fungi</taxon>
        <taxon>Dikarya</taxon>
        <taxon>Ascomycota</taxon>
        <taxon>Saccharomycotina</taxon>
        <taxon>Saccharomycetes</taxon>
        <taxon>Saccharomycetales</taxon>
        <taxon>Saccharomycetaceae</taxon>
        <taxon>Zygosaccharomyces</taxon>
    </lineage>
</organism>
<evidence type="ECO:0000256" key="3">
    <source>
        <dbReference type="ARBA" id="ARBA00023015"/>
    </source>
</evidence>
<feature type="domain" description="Zn(2)-C6 fungal-type" evidence="8">
    <location>
        <begin position="63"/>
        <end position="93"/>
    </location>
</feature>
<feature type="compositionally biased region" description="Low complexity" evidence="7">
    <location>
        <begin position="178"/>
        <end position="200"/>
    </location>
</feature>
<feature type="compositionally biased region" description="Low complexity" evidence="7">
    <location>
        <begin position="23"/>
        <end position="49"/>
    </location>
</feature>